<dbReference type="KEGG" id="srt:Srot_0565"/>
<evidence type="ECO:0000256" key="14">
    <source>
        <dbReference type="ARBA" id="ARBA00048988"/>
    </source>
</evidence>
<accession>D6ZCK5</accession>
<dbReference type="GO" id="GO:0000725">
    <property type="term" value="P:recombinational repair"/>
    <property type="evidence" value="ECO:0007669"/>
    <property type="project" value="TreeGrafter"/>
</dbReference>
<dbReference type="InterPro" id="IPR014016">
    <property type="entry name" value="UvrD-like_ATP-bd"/>
</dbReference>
<protein>
    <recommendedName>
        <fullName evidence="13">DNA 3'-5' helicase</fullName>
        <ecNumber evidence="13">5.6.2.4</ecNumber>
    </recommendedName>
</protein>
<comment type="catalytic activity">
    <reaction evidence="14">
        <text>ATP + H2O = ADP + phosphate + H(+)</text>
        <dbReference type="Rhea" id="RHEA:13065"/>
        <dbReference type="ChEBI" id="CHEBI:15377"/>
        <dbReference type="ChEBI" id="CHEBI:15378"/>
        <dbReference type="ChEBI" id="CHEBI:30616"/>
        <dbReference type="ChEBI" id="CHEBI:43474"/>
        <dbReference type="ChEBI" id="CHEBI:456216"/>
        <dbReference type="EC" id="5.6.2.4"/>
    </reaction>
</comment>
<dbReference type="EMBL" id="CP001958">
    <property type="protein sequence ID" value="ADG97047.1"/>
    <property type="molecule type" value="Genomic_DNA"/>
</dbReference>
<proteinExistence type="inferred from homology"/>
<dbReference type="CDD" id="cd17932">
    <property type="entry name" value="DEXQc_UvrD"/>
    <property type="match status" value="1"/>
</dbReference>
<evidence type="ECO:0000256" key="7">
    <source>
        <dbReference type="ARBA" id="ARBA00022839"/>
    </source>
</evidence>
<dbReference type="eggNOG" id="COG0210">
    <property type="taxonomic scope" value="Bacteria"/>
</dbReference>
<dbReference type="HOGENOM" id="CLU_003630_1_1_11"/>
<evidence type="ECO:0000256" key="2">
    <source>
        <dbReference type="ARBA" id="ARBA00022722"/>
    </source>
</evidence>
<organism evidence="18 19">
    <name type="scientific">Segniliparus rotundus (strain ATCC BAA-972 / CDC 1076 / CIP 108378 / DSM 44985 / JCM 13578)</name>
    <dbReference type="NCBI Taxonomy" id="640132"/>
    <lineage>
        <taxon>Bacteria</taxon>
        <taxon>Bacillati</taxon>
        <taxon>Actinomycetota</taxon>
        <taxon>Actinomycetes</taxon>
        <taxon>Mycobacteriales</taxon>
        <taxon>Segniliparaceae</taxon>
        <taxon>Segniliparus</taxon>
    </lineage>
</organism>
<evidence type="ECO:0000259" key="17">
    <source>
        <dbReference type="PROSITE" id="PS51217"/>
    </source>
</evidence>
<keyword evidence="6 15" id="KW-0347">Helicase</keyword>
<keyword evidence="19" id="KW-1185">Reference proteome</keyword>
<dbReference type="InterPro" id="IPR038726">
    <property type="entry name" value="PDDEXK_AddAB-type"/>
</dbReference>
<evidence type="ECO:0000313" key="19">
    <source>
        <dbReference type="Proteomes" id="UP000002247"/>
    </source>
</evidence>
<dbReference type="Pfam" id="PF12705">
    <property type="entry name" value="PDDEXK_1"/>
    <property type="match status" value="1"/>
</dbReference>
<evidence type="ECO:0000256" key="8">
    <source>
        <dbReference type="ARBA" id="ARBA00022840"/>
    </source>
</evidence>
<dbReference type="GO" id="GO:0005829">
    <property type="term" value="C:cytosol"/>
    <property type="evidence" value="ECO:0007669"/>
    <property type="project" value="TreeGrafter"/>
</dbReference>
<keyword evidence="5 15" id="KW-0378">Hydrolase</keyword>
<evidence type="ECO:0000259" key="16">
    <source>
        <dbReference type="PROSITE" id="PS51198"/>
    </source>
</evidence>
<keyword evidence="4" id="KW-0227">DNA damage</keyword>
<dbReference type="SUPFAM" id="SSF52540">
    <property type="entry name" value="P-loop containing nucleoside triphosphate hydrolases"/>
    <property type="match status" value="1"/>
</dbReference>
<dbReference type="GO" id="GO:0004527">
    <property type="term" value="F:exonuclease activity"/>
    <property type="evidence" value="ECO:0007669"/>
    <property type="project" value="UniProtKB-KW"/>
</dbReference>
<dbReference type="PROSITE" id="PS51217">
    <property type="entry name" value="UVRD_HELICASE_CTER"/>
    <property type="match status" value="1"/>
</dbReference>
<dbReference type="InterPro" id="IPR027417">
    <property type="entry name" value="P-loop_NTPase"/>
</dbReference>
<evidence type="ECO:0000256" key="6">
    <source>
        <dbReference type="ARBA" id="ARBA00022806"/>
    </source>
</evidence>
<evidence type="ECO:0000256" key="5">
    <source>
        <dbReference type="ARBA" id="ARBA00022801"/>
    </source>
</evidence>
<dbReference type="GO" id="GO:0043138">
    <property type="term" value="F:3'-5' DNA helicase activity"/>
    <property type="evidence" value="ECO:0007669"/>
    <property type="project" value="UniProtKB-EC"/>
</dbReference>
<dbReference type="EC" id="5.6.2.4" evidence="13"/>
<keyword evidence="3 15" id="KW-0547">Nucleotide-binding</keyword>
<dbReference type="SUPFAM" id="SSF52980">
    <property type="entry name" value="Restriction endonuclease-like"/>
    <property type="match status" value="1"/>
</dbReference>
<evidence type="ECO:0000256" key="13">
    <source>
        <dbReference type="ARBA" id="ARBA00034808"/>
    </source>
</evidence>
<feature type="domain" description="UvrD-like helicase ATP-binding" evidence="16">
    <location>
        <begin position="14"/>
        <end position="366"/>
    </location>
</feature>
<dbReference type="RefSeq" id="WP_013137503.1">
    <property type="nucleotide sequence ID" value="NC_014168.1"/>
</dbReference>
<dbReference type="OrthoDB" id="4812256at2"/>
<dbReference type="GO" id="GO:0005524">
    <property type="term" value="F:ATP binding"/>
    <property type="evidence" value="ECO:0007669"/>
    <property type="project" value="UniProtKB-UniRule"/>
</dbReference>
<comment type="catalytic activity">
    <reaction evidence="12">
        <text>Couples ATP hydrolysis with the unwinding of duplex DNA by translocating in the 3'-5' direction.</text>
        <dbReference type="EC" id="5.6.2.4"/>
    </reaction>
</comment>
<evidence type="ECO:0000256" key="11">
    <source>
        <dbReference type="ARBA" id="ARBA00023235"/>
    </source>
</evidence>
<dbReference type="InterPro" id="IPR011335">
    <property type="entry name" value="Restrct_endonuc-II-like"/>
</dbReference>
<dbReference type="Gene3D" id="1.10.486.10">
    <property type="entry name" value="PCRA, domain 4"/>
    <property type="match status" value="1"/>
</dbReference>
<dbReference type="InterPro" id="IPR014017">
    <property type="entry name" value="DNA_helicase_UvrD-like_C"/>
</dbReference>
<dbReference type="GO" id="GO:0033202">
    <property type="term" value="C:DNA helicase complex"/>
    <property type="evidence" value="ECO:0007669"/>
    <property type="project" value="TreeGrafter"/>
</dbReference>
<keyword evidence="9" id="KW-0238">DNA-binding</keyword>
<keyword evidence="11" id="KW-0413">Isomerase</keyword>
<dbReference type="PANTHER" id="PTHR11070:SF55">
    <property type="entry name" value="DNA 3'-5' HELICASE"/>
    <property type="match status" value="1"/>
</dbReference>
<evidence type="ECO:0000256" key="4">
    <source>
        <dbReference type="ARBA" id="ARBA00022763"/>
    </source>
</evidence>
<dbReference type="AlphaFoldDB" id="D6ZCK5"/>
<dbReference type="Gene3D" id="3.90.320.10">
    <property type="match status" value="1"/>
</dbReference>
<keyword evidence="8 15" id="KW-0067">ATP-binding</keyword>
<evidence type="ECO:0000256" key="1">
    <source>
        <dbReference type="ARBA" id="ARBA00009922"/>
    </source>
</evidence>
<evidence type="ECO:0000256" key="10">
    <source>
        <dbReference type="ARBA" id="ARBA00023204"/>
    </source>
</evidence>
<evidence type="ECO:0000313" key="18">
    <source>
        <dbReference type="EMBL" id="ADG97047.1"/>
    </source>
</evidence>
<dbReference type="PROSITE" id="PS51198">
    <property type="entry name" value="UVRD_HELICASE_ATP_BIND"/>
    <property type="match status" value="1"/>
</dbReference>
<keyword evidence="10" id="KW-0234">DNA repair</keyword>
<evidence type="ECO:0000256" key="12">
    <source>
        <dbReference type="ARBA" id="ARBA00034617"/>
    </source>
</evidence>
<dbReference type="InterPro" id="IPR011604">
    <property type="entry name" value="PDDEXK-like_dom_sf"/>
</dbReference>
<evidence type="ECO:0000256" key="15">
    <source>
        <dbReference type="PROSITE-ProRule" id="PRU00560"/>
    </source>
</evidence>
<dbReference type="InterPro" id="IPR000212">
    <property type="entry name" value="DNA_helicase_UvrD/REP"/>
</dbReference>
<gene>
    <name evidence="18" type="ordered locus">Srot_0565</name>
</gene>
<dbReference type="Gene3D" id="1.10.10.160">
    <property type="match status" value="1"/>
</dbReference>
<dbReference type="STRING" id="640132.Srot_0565"/>
<comment type="similarity">
    <text evidence="1">Belongs to the helicase family. UvrD subfamily.</text>
</comment>
<feature type="binding site" evidence="15">
    <location>
        <begin position="35"/>
        <end position="42"/>
    </location>
    <ligand>
        <name>ATP</name>
        <dbReference type="ChEBI" id="CHEBI:30616"/>
    </ligand>
</feature>
<name>D6ZCK5_SEGRD</name>
<sequence>MIGPRLLAQAIGAPVPSEEQEQVIGAPLASSAVLAGAGSGKTETVAARVVWLIANGLVEPEHVLGLTFTRSAARGMLARVRARLAGFAASPLLERVDPTGRLGELLENSEPQVMTYDAYAGELVSRWGLLLGASATEAAAGGRVVLSEAGMWQLAYETVANWESLLSVDRGVAGVAEAVTALGRRMAEQLAAPDRVLAAAEELARLVRTLPKGPRQRAEPSLELREAVAVQQARAELLGVVARMQDRLRSSGAVDFATQTARAAELAQRFPQVRAEECAAHRVVLLDEYQDTGHAQRILLRALFGPPRIGGAARGGGANGAAVTAVGDPHQAIYAWRGASSGNLAAFQADFGAPEALTLMTSWRNPASVLDLANLTAAPLRRAGIAVPELAARPDAPAGEVRVALFDDAAAERAWIAERLRHAAQTSPTRPSMAVLVRRNADAVPVAEALTAAGLEAQVIGLGGLLATPQVAELVAMLELIADPGASAAALQVLTSPRWRIGARDLAALAQRAQELGPGRARPLAPRDPAELVEQLTAVLADDGSERAGLGDALADLGDQGRYSAAGYARLALLAGELDRLRGQLARPLPEFVTLVERVTGLAVEADAQAKERLSAFASVVAEHAKAAELLGGSASLAGLVGYVRLAETVERGLPVGEVAPDPRKVQVLTVHAAKGLEWDVVAVAHLCAGVFPTGRARSTWIGALAELPPEDLGPLTSSQDRAELQEMLRAEREAAKELAGEEERRLAYVAVTRAKQTLLLSGHWLAEGAERALGPSAFLVEWRDALVAAGGSPDMWAESPALDHMRPASGESEGALWPPDPLLGRRAQTQRGAERVRAALADAVPLPRPEGPDAELYEAAAALVAERAAAAEARSVERAGLTVSDVVGIAVDPAGFERERARRGPRPPAPEAQAGIGFHEWVRRWYLSEELVGLDELPGAADDDDAVASEKLRQKFLESPWAARSPVAVETPFELNLDGVLVRGRIDAVFAEPGGGYVVVDWKTGRADLRRAKAQLSVYRLAWQRLTGAAQVAGAVHEVATGVTRTFDDLYTAEELAALLR</sequence>
<reference evidence="18 19" key="1">
    <citation type="journal article" date="2010" name="Stand. Genomic Sci.">
        <title>Complete genome sequence of Segniliparus rotundus type strain (CDC 1076).</title>
        <authorList>
            <person name="Sikorski J."/>
            <person name="Lapidus A."/>
            <person name="Copeland A."/>
            <person name="Misra M."/>
            <person name="Glavina Del Rio T."/>
            <person name="Nolan M."/>
            <person name="Lucas S."/>
            <person name="Chen F."/>
            <person name="Tice H."/>
            <person name="Cheng J.F."/>
            <person name="Jando M."/>
            <person name="Schneider S."/>
            <person name="Bruce D."/>
            <person name="Goodwin L."/>
            <person name="Pitluck S."/>
            <person name="Liolios K."/>
            <person name="Mikhailova N."/>
            <person name="Pati A."/>
            <person name="Ivanova N."/>
            <person name="Mavromatis K."/>
            <person name="Chen A."/>
            <person name="Palaniappan K."/>
            <person name="Chertkov O."/>
            <person name="Land M."/>
            <person name="Hauser L."/>
            <person name="Chang Y.J."/>
            <person name="Jeffries C.D."/>
            <person name="Brettin T."/>
            <person name="Detter J.C."/>
            <person name="Han C."/>
            <person name="Rohde M."/>
            <person name="Goker M."/>
            <person name="Bristow J."/>
            <person name="Eisen J.A."/>
            <person name="Markowitz V."/>
            <person name="Hugenholtz P."/>
            <person name="Kyrpides N.C."/>
            <person name="Klenk H.P."/>
        </authorList>
    </citation>
    <scope>NUCLEOTIDE SEQUENCE [LARGE SCALE GENOMIC DNA]</scope>
    <source>
        <strain evidence="19">ATCC BAA-972 / CDC 1076 / CIP 108378 / DSM 44985 / JCM 13578</strain>
    </source>
</reference>
<keyword evidence="2" id="KW-0540">Nuclease</keyword>
<dbReference type="Pfam" id="PF13361">
    <property type="entry name" value="UvrD_C"/>
    <property type="match status" value="1"/>
</dbReference>
<dbReference type="Gene3D" id="3.40.50.300">
    <property type="entry name" value="P-loop containing nucleotide triphosphate hydrolases"/>
    <property type="match status" value="3"/>
</dbReference>
<evidence type="ECO:0000256" key="3">
    <source>
        <dbReference type="ARBA" id="ARBA00022741"/>
    </source>
</evidence>
<keyword evidence="7" id="KW-0269">Exonuclease</keyword>
<dbReference type="GO" id="GO:0003677">
    <property type="term" value="F:DNA binding"/>
    <property type="evidence" value="ECO:0007669"/>
    <property type="project" value="UniProtKB-KW"/>
</dbReference>
<feature type="domain" description="UvrD-like helicase C-terminal" evidence="17">
    <location>
        <begin position="367"/>
        <end position="676"/>
    </location>
</feature>
<dbReference type="InterPro" id="IPR013986">
    <property type="entry name" value="DExx_box_DNA_helicase_dom_sf"/>
</dbReference>
<evidence type="ECO:0000256" key="9">
    <source>
        <dbReference type="ARBA" id="ARBA00023125"/>
    </source>
</evidence>
<dbReference type="Pfam" id="PF00580">
    <property type="entry name" value="UvrD-helicase"/>
    <property type="match status" value="1"/>
</dbReference>
<dbReference type="Proteomes" id="UP000002247">
    <property type="component" value="Chromosome"/>
</dbReference>
<dbReference type="PANTHER" id="PTHR11070">
    <property type="entry name" value="UVRD / RECB / PCRA DNA HELICASE FAMILY MEMBER"/>
    <property type="match status" value="1"/>
</dbReference>
<dbReference type="eggNOG" id="COG2887">
    <property type="taxonomic scope" value="Bacteria"/>
</dbReference>